<accession>A0ABW4UFZ3</accession>
<organism evidence="3 4">
    <name type="scientific">Mesorhizobium newzealandense</name>
    <dbReference type="NCBI Taxonomy" id="1300302"/>
    <lineage>
        <taxon>Bacteria</taxon>
        <taxon>Pseudomonadati</taxon>
        <taxon>Pseudomonadota</taxon>
        <taxon>Alphaproteobacteria</taxon>
        <taxon>Hyphomicrobiales</taxon>
        <taxon>Phyllobacteriaceae</taxon>
        <taxon>Mesorhizobium</taxon>
    </lineage>
</organism>
<evidence type="ECO:0000313" key="4">
    <source>
        <dbReference type="Proteomes" id="UP001597405"/>
    </source>
</evidence>
<dbReference type="SUPFAM" id="SSF63829">
    <property type="entry name" value="Calcium-dependent phosphotriesterase"/>
    <property type="match status" value="1"/>
</dbReference>
<gene>
    <name evidence="3" type="ORF">ACFSOZ_28710</name>
</gene>
<evidence type="ECO:0000313" key="3">
    <source>
        <dbReference type="EMBL" id="MFD1986423.1"/>
    </source>
</evidence>
<sequence>MSTSKATDEATAKPPEAPPASPVEQQTNVSLSRGFINWMETAQCSLAFTSYQTGQLFLVGLTGDRKASIHQTSFTRAMGVTVAGQRIILASDTAVWRLENILGPDQVANAVYDRMYMPRAASYTGDLDIHELAVREDGQIVFINTKFSCLATLSPTHSFRLLWKPSFISKLVPEDRCHLNGLAMQNGRARYVSAISRSDSVGGWRDRRWEGGMIIDITEDRVVVDDLSMPHSPRVHDGALWVLDSGRGFLVRIDPGTQEKQNIAFCPGFLRGLSFHGRFAIVTTSLPRDGLFKDLPLQDNLQTRDAEPRCALYIIDLHTGGIAEWIELKGHITELFDIAVIPGCRCPSSVPLNSPNIASLITIDSEG</sequence>
<evidence type="ECO:0000259" key="2">
    <source>
        <dbReference type="Pfam" id="PF16261"/>
    </source>
</evidence>
<dbReference type="InterPro" id="IPR017481">
    <property type="entry name" value="CHP03032"/>
</dbReference>
<feature type="region of interest" description="Disordered" evidence="1">
    <location>
        <begin position="1"/>
        <end position="26"/>
    </location>
</feature>
<keyword evidence="4" id="KW-1185">Reference proteome</keyword>
<dbReference type="RefSeq" id="WP_379103595.1">
    <property type="nucleotide sequence ID" value="NZ_JBHUGZ010000019.1"/>
</dbReference>
<dbReference type="Pfam" id="PF16261">
    <property type="entry name" value="DUF4915"/>
    <property type="match status" value="1"/>
</dbReference>
<reference evidence="4" key="1">
    <citation type="journal article" date="2019" name="Int. J. Syst. Evol. Microbiol.">
        <title>The Global Catalogue of Microorganisms (GCM) 10K type strain sequencing project: providing services to taxonomists for standard genome sequencing and annotation.</title>
        <authorList>
            <consortium name="The Broad Institute Genomics Platform"/>
            <consortium name="The Broad Institute Genome Sequencing Center for Infectious Disease"/>
            <person name="Wu L."/>
            <person name="Ma J."/>
        </authorList>
    </citation>
    <scope>NUCLEOTIDE SEQUENCE [LARGE SCALE GENOMIC DNA]</scope>
    <source>
        <strain evidence="4">CGMCC 1.16225</strain>
    </source>
</reference>
<proteinExistence type="predicted"/>
<evidence type="ECO:0000256" key="1">
    <source>
        <dbReference type="SAM" id="MobiDB-lite"/>
    </source>
</evidence>
<dbReference type="Proteomes" id="UP001597405">
    <property type="component" value="Unassembled WGS sequence"/>
</dbReference>
<dbReference type="EMBL" id="JBHUGZ010000019">
    <property type="protein sequence ID" value="MFD1986423.1"/>
    <property type="molecule type" value="Genomic_DNA"/>
</dbReference>
<feature type="compositionally biased region" description="Basic and acidic residues" evidence="1">
    <location>
        <begin position="1"/>
        <end position="11"/>
    </location>
</feature>
<feature type="domain" description="Conserved hypothetical protein CHP03032" evidence="2">
    <location>
        <begin position="34"/>
        <end position="348"/>
    </location>
</feature>
<comment type="caution">
    <text evidence="3">The sequence shown here is derived from an EMBL/GenBank/DDBJ whole genome shotgun (WGS) entry which is preliminary data.</text>
</comment>
<protein>
    <submittedName>
        <fullName evidence="3">TIGR03032 family protein</fullName>
    </submittedName>
</protein>
<dbReference type="NCBIfam" id="TIGR03032">
    <property type="entry name" value="TIGR03032 family protein"/>
    <property type="match status" value="1"/>
</dbReference>
<name>A0ABW4UFZ3_9HYPH</name>